<name>A0ABN6TZA9_9NOCA</name>
<dbReference type="EMBL" id="AP026978">
    <property type="protein sequence ID" value="BDT98268.1"/>
    <property type="molecule type" value="Genomic_DNA"/>
</dbReference>
<protein>
    <submittedName>
        <fullName evidence="1">Uncharacterized protein</fullName>
    </submittedName>
</protein>
<keyword evidence="2" id="KW-1185">Reference proteome</keyword>
<reference evidence="1 2" key="1">
    <citation type="submission" date="2022-11" db="EMBL/GenBank/DDBJ databases">
        <title>Genome Sequencing of Nocardia sp. ON39_IFM12276 and assembly.</title>
        <authorList>
            <person name="Shimojima M."/>
            <person name="Toyokawa M."/>
            <person name="Uesaka K."/>
        </authorList>
    </citation>
    <scope>NUCLEOTIDE SEQUENCE [LARGE SCALE GENOMIC DNA]</scope>
    <source>
        <strain evidence="1 2">IFM 12276</strain>
    </source>
</reference>
<sequence>MVINRRNTGLYAVGVELLLPGLGTGTVFARQALKVTGAGRTSTAHESFEVSTATALIRRRAVDFMRVPHGICCR</sequence>
<accession>A0ABN6TZA9</accession>
<organism evidence="1 2">
    <name type="scientific">Nocardia sputorum</name>
    <dbReference type="NCBI Taxonomy" id="2984338"/>
    <lineage>
        <taxon>Bacteria</taxon>
        <taxon>Bacillati</taxon>
        <taxon>Actinomycetota</taxon>
        <taxon>Actinomycetes</taxon>
        <taxon>Mycobacteriales</taxon>
        <taxon>Nocardiaceae</taxon>
        <taxon>Nocardia</taxon>
    </lineage>
</organism>
<evidence type="ECO:0000313" key="2">
    <source>
        <dbReference type="Proteomes" id="UP001317870"/>
    </source>
</evidence>
<evidence type="ECO:0000313" key="1">
    <source>
        <dbReference type="EMBL" id="BDT98268.1"/>
    </source>
</evidence>
<proteinExistence type="predicted"/>
<gene>
    <name evidence="1" type="ORF">IFM12276_12970</name>
</gene>
<dbReference type="Proteomes" id="UP001317870">
    <property type="component" value="Chromosome"/>
</dbReference>